<keyword evidence="1" id="KW-0175">Coiled coil</keyword>
<evidence type="ECO:0000256" key="1">
    <source>
        <dbReference type="SAM" id="Coils"/>
    </source>
</evidence>
<sequence length="102" mass="12177">MNKMRKNKKQPILKRLFPHSPLLRIIFVLAVIIALFTVVQNVYRFYEIKVLEIELKQEKEKLNAEKQDLEKRKEELNDSSKIEQKARDELGLVKKGELPYVR</sequence>
<dbReference type="RefSeq" id="WP_007554179.1">
    <property type="nucleotide sequence ID" value="NZ_AENT01000010.1"/>
</dbReference>
<accession>E4L7Z4</accession>
<dbReference type="Proteomes" id="UP000004594">
    <property type="component" value="Unassembled WGS sequence"/>
</dbReference>
<comment type="caution">
    <text evidence="3">The sequence shown here is derived from an EMBL/GenBank/DDBJ whole genome shotgun (WGS) entry which is preliminary data.</text>
</comment>
<keyword evidence="2" id="KW-0472">Membrane</keyword>
<organism evidence="3 4">
    <name type="scientific">Dialister micraerophilus UPII 345-E</name>
    <dbReference type="NCBI Taxonomy" id="910314"/>
    <lineage>
        <taxon>Bacteria</taxon>
        <taxon>Bacillati</taxon>
        <taxon>Bacillota</taxon>
        <taxon>Negativicutes</taxon>
        <taxon>Veillonellales</taxon>
        <taxon>Veillonellaceae</taxon>
        <taxon>Dialister</taxon>
    </lineage>
</organism>
<evidence type="ECO:0000313" key="4">
    <source>
        <dbReference type="Proteomes" id="UP000004594"/>
    </source>
</evidence>
<keyword evidence="2" id="KW-0812">Transmembrane</keyword>
<dbReference type="EMBL" id="AENT01000010">
    <property type="protein sequence ID" value="EFR43109.1"/>
    <property type="molecule type" value="Genomic_DNA"/>
</dbReference>
<feature type="coiled-coil region" evidence="1">
    <location>
        <begin position="48"/>
        <end position="86"/>
    </location>
</feature>
<feature type="transmembrane region" description="Helical" evidence="2">
    <location>
        <begin position="21"/>
        <end position="43"/>
    </location>
</feature>
<dbReference type="AlphaFoldDB" id="E4L7Z4"/>
<keyword evidence="2" id="KW-1133">Transmembrane helix</keyword>
<evidence type="ECO:0000313" key="3">
    <source>
        <dbReference type="EMBL" id="EFR43109.1"/>
    </source>
</evidence>
<dbReference type="GO" id="GO:0051301">
    <property type="term" value="P:cell division"/>
    <property type="evidence" value="ECO:0007669"/>
    <property type="project" value="UniProtKB-KW"/>
</dbReference>
<protein>
    <submittedName>
        <fullName evidence="3">Putative cell division protein FtsL</fullName>
    </submittedName>
</protein>
<dbReference type="OrthoDB" id="9815382at2"/>
<proteinExistence type="predicted"/>
<name>E4L7Z4_9FIRM</name>
<reference evidence="3 4" key="1">
    <citation type="submission" date="2010-11" db="EMBL/GenBank/DDBJ databases">
        <authorList>
            <person name="Durkin A.S."/>
            <person name="Madupu R."/>
            <person name="Torralba M."/>
            <person name="Gillis M."/>
            <person name="Methe B."/>
            <person name="Sutton G."/>
            <person name="Nelson K.E."/>
        </authorList>
    </citation>
    <scope>NUCLEOTIDE SEQUENCE [LARGE SCALE GENOMIC DNA]</scope>
    <source>
        <strain evidence="3 4">UPII 345-E</strain>
    </source>
</reference>
<dbReference type="Pfam" id="PF04977">
    <property type="entry name" value="DivIC"/>
    <property type="match status" value="1"/>
</dbReference>
<keyword evidence="3" id="KW-0132">Cell division</keyword>
<keyword evidence="3" id="KW-0131">Cell cycle</keyword>
<gene>
    <name evidence="3" type="ORF">HMPREF9220_0835</name>
</gene>
<evidence type="ECO:0000256" key="2">
    <source>
        <dbReference type="SAM" id="Phobius"/>
    </source>
</evidence>
<dbReference type="InterPro" id="IPR007060">
    <property type="entry name" value="FtsL/DivIC"/>
</dbReference>